<dbReference type="InterPro" id="IPR011109">
    <property type="entry name" value="DNA_bind_recombinase_dom"/>
</dbReference>
<dbReference type="GO" id="GO:0000150">
    <property type="term" value="F:DNA strand exchange activity"/>
    <property type="evidence" value="ECO:0007669"/>
    <property type="project" value="InterPro"/>
</dbReference>
<evidence type="ECO:0000313" key="5">
    <source>
        <dbReference type="EMBL" id="PDX75992.1"/>
    </source>
</evidence>
<dbReference type="InterPro" id="IPR036162">
    <property type="entry name" value="Resolvase-like_N_sf"/>
</dbReference>
<dbReference type="SUPFAM" id="SSF53041">
    <property type="entry name" value="Resolvase-like"/>
    <property type="match status" value="1"/>
</dbReference>
<evidence type="ECO:0000313" key="3">
    <source>
        <dbReference type="EMBL" id="MSC64420.1"/>
    </source>
</evidence>
<dbReference type="EMBL" id="NMTW01000026">
    <property type="protein sequence ID" value="PDX75992.1"/>
    <property type="molecule type" value="Genomic_DNA"/>
</dbReference>
<dbReference type="EMBL" id="NMTV01000037">
    <property type="protein sequence ID" value="PDX72874.1"/>
    <property type="molecule type" value="Genomic_DNA"/>
</dbReference>
<reference evidence="3 10" key="3">
    <citation type="journal article" date="2019" name="Nat. Med.">
        <title>A library of human gut bacterial isolates paired with longitudinal multiomics data enables mechanistic microbiome research.</title>
        <authorList>
            <person name="Poyet M."/>
            <person name="Groussin M."/>
            <person name="Gibbons S.M."/>
            <person name="Avila-Pacheco J."/>
            <person name="Jiang X."/>
            <person name="Kearney S.M."/>
            <person name="Perrotta A.R."/>
            <person name="Berdy B."/>
            <person name="Zhao S."/>
            <person name="Lieberman T.D."/>
            <person name="Swanson P.K."/>
            <person name="Smith M."/>
            <person name="Roesemann S."/>
            <person name="Alexander J.E."/>
            <person name="Rich S.A."/>
            <person name="Livny J."/>
            <person name="Vlamakis H."/>
            <person name="Clish C."/>
            <person name="Bullock K."/>
            <person name="Deik A."/>
            <person name="Scott J."/>
            <person name="Pierce K.A."/>
            <person name="Xavier R.J."/>
            <person name="Alm E.J."/>
        </authorList>
    </citation>
    <scope>NUCLEOTIDE SEQUENCE [LARGE SCALE GENOMIC DNA]</scope>
    <source>
        <strain evidence="3 10">BIOML-A1</strain>
    </source>
</reference>
<organism evidence="5 8">
    <name type="scientific">Faecalibacterium prausnitzii</name>
    <dbReference type="NCBI Taxonomy" id="853"/>
    <lineage>
        <taxon>Bacteria</taxon>
        <taxon>Bacillati</taxon>
        <taxon>Bacillota</taxon>
        <taxon>Clostridia</taxon>
        <taxon>Eubacteriales</taxon>
        <taxon>Oscillospiraceae</taxon>
        <taxon>Faecalibacterium</taxon>
    </lineage>
</organism>
<gene>
    <name evidence="6" type="ORF">CGS50_005605</name>
    <name evidence="4" type="ORF">CGS55_06450</name>
    <name evidence="5" type="ORF">CGS56_04720</name>
    <name evidence="3" type="ORF">GKD95_14090</name>
</gene>
<dbReference type="PANTHER" id="PTHR30461">
    <property type="entry name" value="DNA-INVERTASE FROM LAMBDOID PROPHAGE"/>
    <property type="match status" value="1"/>
</dbReference>
<evidence type="ECO:0000313" key="9">
    <source>
        <dbReference type="Proteomes" id="UP000221015"/>
    </source>
</evidence>
<dbReference type="Proteomes" id="UP000461506">
    <property type="component" value="Unassembled WGS sequence"/>
</dbReference>
<comment type="caution">
    <text evidence="5">The sequence shown here is derived from an EMBL/GenBank/DDBJ whole genome shotgun (WGS) entry which is preliminary data.</text>
</comment>
<dbReference type="Proteomes" id="UP000220157">
    <property type="component" value="Unassembled WGS sequence"/>
</dbReference>
<evidence type="ECO:0000313" key="6">
    <source>
        <dbReference type="EMBL" id="PLK29921.1"/>
    </source>
</evidence>
<dbReference type="SMART" id="SM00857">
    <property type="entry name" value="Resolvase"/>
    <property type="match status" value="1"/>
</dbReference>
<dbReference type="Pfam" id="PF07508">
    <property type="entry name" value="Recombinase"/>
    <property type="match status" value="1"/>
</dbReference>
<reference evidence="7 8" key="1">
    <citation type="journal article" date="2017" name="Front. Microbiol.">
        <title>New Insights into the Diversity of the Genus Faecalibacterium.</title>
        <authorList>
            <person name="Benevides L."/>
            <person name="Burman S."/>
            <person name="Martin R."/>
            <person name="Robert V."/>
            <person name="Thomas M."/>
            <person name="Miquel S."/>
            <person name="Chain F."/>
            <person name="Sokol H."/>
            <person name="Bermudez-Humaran L.G."/>
            <person name="Morrison M."/>
            <person name="Langella P."/>
            <person name="Azevedo V.A."/>
            <person name="Chatel J.M."/>
            <person name="Soares S."/>
        </authorList>
    </citation>
    <scope>NUCLEOTIDE SEQUENCE [LARGE SCALE GENOMIC DNA]</scope>
    <source>
        <strain evidence="6 9">CNCM I 4542</strain>
        <strain evidence="4 7">CNCM I 4546</strain>
        <strain evidence="5 8">CNCM I 4573</strain>
    </source>
</reference>
<dbReference type="PANTHER" id="PTHR30461:SF23">
    <property type="entry name" value="DNA RECOMBINASE-RELATED"/>
    <property type="match status" value="1"/>
</dbReference>
<dbReference type="Gene3D" id="3.40.50.1390">
    <property type="entry name" value="Resolvase, N-terminal catalytic domain"/>
    <property type="match status" value="1"/>
</dbReference>
<feature type="domain" description="Recombinase" evidence="2">
    <location>
        <begin position="196"/>
        <end position="339"/>
    </location>
</feature>
<dbReference type="Pfam" id="PF00239">
    <property type="entry name" value="Resolvase"/>
    <property type="match status" value="1"/>
</dbReference>
<dbReference type="CDD" id="cd03770">
    <property type="entry name" value="SR_TndX_transposase"/>
    <property type="match status" value="1"/>
</dbReference>
<dbReference type="PROSITE" id="PS51737">
    <property type="entry name" value="RECOMBINASE_DNA_BIND"/>
    <property type="match status" value="1"/>
</dbReference>
<evidence type="ECO:0000259" key="1">
    <source>
        <dbReference type="PROSITE" id="PS51736"/>
    </source>
</evidence>
<evidence type="ECO:0000313" key="10">
    <source>
        <dbReference type="Proteomes" id="UP000461506"/>
    </source>
</evidence>
<dbReference type="Pfam" id="PF13408">
    <property type="entry name" value="Zn_ribbon_recom"/>
    <property type="match status" value="1"/>
</dbReference>
<dbReference type="Proteomes" id="UP000221015">
    <property type="component" value="Unassembled WGS sequence"/>
</dbReference>
<dbReference type="GO" id="GO:0003677">
    <property type="term" value="F:DNA binding"/>
    <property type="evidence" value="ECO:0007669"/>
    <property type="project" value="InterPro"/>
</dbReference>
<dbReference type="InterPro" id="IPR050639">
    <property type="entry name" value="SSR_resolvase"/>
</dbReference>
<evidence type="ECO:0000259" key="2">
    <source>
        <dbReference type="PROSITE" id="PS51737"/>
    </source>
</evidence>
<accession>A0A2A6ZRG9</accession>
<proteinExistence type="predicted"/>
<evidence type="ECO:0000313" key="7">
    <source>
        <dbReference type="Proteomes" id="UP000219901"/>
    </source>
</evidence>
<dbReference type="InterPro" id="IPR006119">
    <property type="entry name" value="Resolv_N"/>
</dbReference>
<dbReference type="InterPro" id="IPR025827">
    <property type="entry name" value="Zn_ribbon_recom_dom"/>
</dbReference>
<dbReference type="PROSITE" id="PS51736">
    <property type="entry name" value="RECOMBINASES_3"/>
    <property type="match status" value="1"/>
</dbReference>
<evidence type="ECO:0000313" key="4">
    <source>
        <dbReference type="EMBL" id="PDX72874.1"/>
    </source>
</evidence>
<dbReference type="InterPro" id="IPR038109">
    <property type="entry name" value="DNA_bind_recomb_sf"/>
</dbReference>
<dbReference type="Pfam" id="PF14287">
    <property type="entry name" value="DUF4368"/>
    <property type="match status" value="1"/>
</dbReference>
<reference evidence="5" key="2">
    <citation type="submission" date="2017-07" db="EMBL/GenBank/DDBJ databases">
        <authorList>
            <person name="Sun Z.S."/>
            <person name="Albrecht U."/>
            <person name="Echele G."/>
            <person name="Lee C.C."/>
        </authorList>
    </citation>
    <scope>NUCLEOTIDE SEQUENCE</scope>
    <source>
        <strain evidence="6">CNCM I 4542</strain>
        <strain evidence="4">CNCM I 4546</strain>
        <strain evidence="5">CNCM I 4573</strain>
    </source>
</reference>
<dbReference type="EMBL" id="WKQN01000031">
    <property type="protein sequence ID" value="MSC64420.1"/>
    <property type="molecule type" value="Genomic_DNA"/>
</dbReference>
<dbReference type="Proteomes" id="UP000219901">
    <property type="component" value="Unassembled WGS sequence"/>
</dbReference>
<protein>
    <submittedName>
        <fullName evidence="3">DUF4368 domain-containing protein</fullName>
    </submittedName>
    <submittedName>
        <fullName evidence="5">Recombinase</fullName>
    </submittedName>
</protein>
<dbReference type="EMBL" id="NMTS02000013">
    <property type="protein sequence ID" value="PLK29921.1"/>
    <property type="molecule type" value="Genomic_DNA"/>
</dbReference>
<feature type="domain" description="Resolvase/invertase-type recombinase catalytic" evidence="1">
    <location>
        <begin position="37"/>
        <end position="188"/>
    </location>
</feature>
<evidence type="ECO:0000313" key="8">
    <source>
        <dbReference type="Proteomes" id="UP000220157"/>
    </source>
</evidence>
<sequence length="574" mass="65942">MTTASNSAILDPVTNPVLTVAPQNKEDTTMSGATNKITALYCRLSQEDARLGESLSIENQKVILLEYAKKNHFPNPVFFVDDGYSGTNYDRPGFQSMLVEIEAGRVGIVITKDLSRLGRNSALTGLYTNFTFPQYGVRYIAINDNYDTIDPNSVNNDFAGIKNWFNEFYARDTSRKIRAVQKAKGERGVPLTVNVPYGYVKDPENPKHWLVDPEAAAIVKRIFSMCMEGRGPTQIANQLWADKVLTPTAYKLSHGRSTNAPAPEDPYRWDKRAVSLILERREYTGCTVNFKTYTNSIWDKKRHLNPVENQAIFPDTHERIIDDDVFEKVQEIRSQRHRMTRTGKSSIFSGMVYCADCGSKMQYGSSNNRDFSQDFFDCSLHKKNGSKCKGHFIRVKVLEGRVLSHVQRVTDYILRHENYFRKVMEEQLRVESSEKLTVLKKQLARNEKRIVDLKRLFMKIYEDNANGKLSDDRFDMMSQSYDAEQKQLEEESLSIQQEIEVQEQQIENIEKFVQKAHKYVHIEELTPYALRELVSAIYVDAPDKSSGKRVQHIHIKYDGLGYIPLDELEAKEKA</sequence>
<dbReference type="InterPro" id="IPR025378">
    <property type="entry name" value="DUF4368"/>
</dbReference>
<dbReference type="RefSeq" id="WP_097781440.1">
    <property type="nucleotide sequence ID" value="NZ_CABMES010000002.1"/>
</dbReference>
<name>A0A2A6ZRG9_9FIRM</name>
<dbReference type="AlphaFoldDB" id="A0A2A6ZRG9"/>
<dbReference type="Gene3D" id="3.90.1750.20">
    <property type="entry name" value="Putative Large Serine Recombinase, Chain B, Domain 2"/>
    <property type="match status" value="1"/>
</dbReference>